<evidence type="ECO:0000256" key="3">
    <source>
        <dbReference type="ARBA" id="ARBA00023002"/>
    </source>
</evidence>
<sequence>MTMDVLIHKFMNVVFPAILFILLCITFPPYLFVKFLYLNLVRPFILEDMTGKVVLITGASSGIGEQLVYEYARRGACLVLVARRKKLLEEVKEKALELGSPDVLVVCADITKVEDCKRFIDVAVNHFGRLDHLVNNAGIISLCPFEGVSNIRNVAPVMDVNFWGAVYATYAAIPHLRKSKGKIVVIASPIVWVLGPRLSFYAASKAAVTIFFESLRAELDPDVSVSIAFPGVIKTEMTKGNHLGKEGVMEVDEESMSLFIGNFPVISAELCAKSIVKGVCRGDRTIAEPYCFKIAHYWNVLCPEITHWFFWWLNAIKPYKRMPTSGST</sequence>
<keyword evidence="3" id="KW-0560">Oxidoreductase</keyword>
<dbReference type="PRINTS" id="PR00080">
    <property type="entry name" value="SDRFAMILY"/>
</dbReference>
<evidence type="ECO:0000256" key="5">
    <source>
        <dbReference type="SAM" id="Phobius"/>
    </source>
</evidence>
<evidence type="ECO:0000259" key="6">
    <source>
        <dbReference type="SMART" id="SM00822"/>
    </source>
</evidence>
<keyword evidence="5" id="KW-0472">Membrane</keyword>
<dbReference type="InterPro" id="IPR002347">
    <property type="entry name" value="SDR_fam"/>
</dbReference>
<dbReference type="SMART" id="SM00822">
    <property type="entry name" value="PKS_KR"/>
    <property type="match status" value="1"/>
</dbReference>
<organism evidence="7 8">
    <name type="scientific">Papaver atlanticum</name>
    <dbReference type="NCBI Taxonomy" id="357466"/>
    <lineage>
        <taxon>Eukaryota</taxon>
        <taxon>Viridiplantae</taxon>
        <taxon>Streptophyta</taxon>
        <taxon>Embryophyta</taxon>
        <taxon>Tracheophyta</taxon>
        <taxon>Spermatophyta</taxon>
        <taxon>Magnoliopsida</taxon>
        <taxon>Ranunculales</taxon>
        <taxon>Papaveraceae</taxon>
        <taxon>Papaveroideae</taxon>
        <taxon>Papaver</taxon>
    </lineage>
</organism>
<dbReference type="Gene3D" id="3.40.50.720">
    <property type="entry name" value="NAD(P)-binding Rossmann-like Domain"/>
    <property type="match status" value="1"/>
</dbReference>
<keyword evidence="5" id="KW-1133">Transmembrane helix</keyword>
<dbReference type="SUPFAM" id="SSF51735">
    <property type="entry name" value="NAD(P)-binding Rossmann-fold domains"/>
    <property type="match status" value="1"/>
</dbReference>
<accession>A0AAD4T1E8</accession>
<dbReference type="Pfam" id="PF00106">
    <property type="entry name" value="adh_short"/>
    <property type="match status" value="1"/>
</dbReference>
<dbReference type="AlphaFoldDB" id="A0AAD4T1E8"/>
<dbReference type="EMBL" id="JAJJMB010007553">
    <property type="protein sequence ID" value="KAI3929974.1"/>
    <property type="molecule type" value="Genomic_DNA"/>
</dbReference>
<proteinExistence type="inferred from homology"/>
<comment type="caution">
    <text evidence="7">The sequence shown here is derived from an EMBL/GenBank/DDBJ whole genome shotgun (WGS) entry which is preliminary data.</text>
</comment>
<evidence type="ECO:0000313" key="7">
    <source>
        <dbReference type="EMBL" id="KAI3929974.1"/>
    </source>
</evidence>
<name>A0AAD4T1E8_9MAGN</name>
<dbReference type="Proteomes" id="UP001202328">
    <property type="component" value="Unassembled WGS sequence"/>
</dbReference>
<dbReference type="GO" id="GO:0005829">
    <property type="term" value="C:cytosol"/>
    <property type="evidence" value="ECO:0007669"/>
    <property type="project" value="TreeGrafter"/>
</dbReference>
<dbReference type="PANTHER" id="PTHR43391">
    <property type="entry name" value="RETINOL DEHYDROGENASE-RELATED"/>
    <property type="match status" value="1"/>
</dbReference>
<evidence type="ECO:0000313" key="8">
    <source>
        <dbReference type="Proteomes" id="UP001202328"/>
    </source>
</evidence>
<dbReference type="InterPro" id="IPR036291">
    <property type="entry name" value="NAD(P)-bd_dom_sf"/>
</dbReference>
<dbReference type="InterPro" id="IPR020904">
    <property type="entry name" value="Sc_DH/Rdtase_CS"/>
</dbReference>
<reference evidence="7" key="1">
    <citation type="submission" date="2022-04" db="EMBL/GenBank/DDBJ databases">
        <title>A functionally conserved STORR gene fusion in Papaver species that diverged 16.8 million years ago.</title>
        <authorList>
            <person name="Catania T."/>
        </authorList>
    </citation>
    <scope>NUCLEOTIDE SEQUENCE</scope>
    <source>
        <strain evidence="7">S-188037</strain>
    </source>
</reference>
<dbReference type="InterPro" id="IPR057326">
    <property type="entry name" value="KR_dom"/>
</dbReference>
<feature type="transmembrane region" description="Helical" evidence="5">
    <location>
        <begin position="13"/>
        <end position="33"/>
    </location>
</feature>
<dbReference type="PANTHER" id="PTHR43391:SF89">
    <property type="entry name" value="11-BETA-HYDROXYSTEROID DEHYDROGENASE 1A-RELATED"/>
    <property type="match status" value="1"/>
</dbReference>
<keyword evidence="5" id="KW-0812">Transmembrane</keyword>
<evidence type="ECO:0000256" key="4">
    <source>
        <dbReference type="RuleBase" id="RU000363"/>
    </source>
</evidence>
<gene>
    <name evidence="7" type="ORF">MKW98_004128</name>
</gene>
<dbReference type="GO" id="GO:0016491">
    <property type="term" value="F:oxidoreductase activity"/>
    <property type="evidence" value="ECO:0007669"/>
    <property type="project" value="UniProtKB-KW"/>
</dbReference>
<evidence type="ECO:0000256" key="2">
    <source>
        <dbReference type="ARBA" id="ARBA00006484"/>
    </source>
</evidence>
<dbReference type="PROSITE" id="PS00061">
    <property type="entry name" value="ADH_SHORT"/>
    <property type="match status" value="1"/>
</dbReference>
<comment type="subcellular location">
    <subcellularLocation>
        <location evidence="1">Membrane</location>
        <topology evidence="1">Single-pass type II membrane protein</topology>
    </subcellularLocation>
</comment>
<dbReference type="PRINTS" id="PR00081">
    <property type="entry name" value="GDHRDH"/>
</dbReference>
<keyword evidence="8" id="KW-1185">Reference proteome</keyword>
<protein>
    <recommendedName>
        <fullName evidence="6">Ketoreductase domain-containing protein</fullName>
    </recommendedName>
</protein>
<feature type="domain" description="Ketoreductase" evidence="6">
    <location>
        <begin position="52"/>
        <end position="236"/>
    </location>
</feature>
<comment type="similarity">
    <text evidence="2 4">Belongs to the short-chain dehydrogenases/reductases (SDR) family.</text>
</comment>
<dbReference type="GO" id="GO:0016020">
    <property type="term" value="C:membrane"/>
    <property type="evidence" value="ECO:0007669"/>
    <property type="project" value="UniProtKB-SubCell"/>
</dbReference>
<evidence type="ECO:0000256" key="1">
    <source>
        <dbReference type="ARBA" id="ARBA00004606"/>
    </source>
</evidence>